<evidence type="ECO:0000313" key="2">
    <source>
        <dbReference type="Proteomes" id="UP001642484"/>
    </source>
</evidence>
<comment type="caution">
    <text evidence="1">The sequence shown here is derived from an EMBL/GenBank/DDBJ whole genome shotgun (WGS) entry which is preliminary data.</text>
</comment>
<proteinExistence type="predicted"/>
<organism evidence="1 2">
    <name type="scientific">Durusdinium trenchii</name>
    <dbReference type="NCBI Taxonomy" id="1381693"/>
    <lineage>
        <taxon>Eukaryota</taxon>
        <taxon>Sar</taxon>
        <taxon>Alveolata</taxon>
        <taxon>Dinophyceae</taxon>
        <taxon>Suessiales</taxon>
        <taxon>Symbiodiniaceae</taxon>
        <taxon>Durusdinium</taxon>
    </lineage>
</organism>
<evidence type="ECO:0000313" key="1">
    <source>
        <dbReference type="EMBL" id="CAK9026396.1"/>
    </source>
</evidence>
<dbReference type="Proteomes" id="UP001642484">
    <property type="component" value="Unassembled WGS sequence"/>
</dbReference>
<keyword evidence="2" id="KW-1185">Reference proteome</keyword>
<sequence>MNDEPFHGFSPAFWLWQRLVVWEPADWRPLTLEVDKRLPTSEEDWDRDHFQGTPSTSMVHSGEQSLPQAQVLYFDLGMLGQRVDCSGSDMSFTTAPICASLRLRSSDTIRCMYCTIVHLKNPEDPDISPQKLVLGDGCH</sequence>
<reference evidence="1 2" key="1">
    <citation type="submission" date="2024-02" db="EMBL/GenBank/DDBJ databases">
        <authorList>
            <person name="Chen Y."/>
            <person name="Shah S."/>
            <person name="Dougan E. K."/>
            <person name="Thang M."/>
            <person name="Chan C."/>
        </authorList>
    </citation>
    <scope>NUCLEOTIDE SEQUENCE [LARGE SCALE GENOMIC DNA]</scope>
</reference>
<name>A0ABP0KHV2_9DINO</name>
<dbReference type="EMBL" id="CAXAMN010008757">
    <property type="protein sequence ID" value="CAK9026396.1"/>
    <property type="molecule type" value="Genomic_DNA"/>
</dbReference>
<accession>A0ABP0KHV2</accession>
<protein>
    <submittedName>
        <fullName evidence="1">Uncharacterized protein</fullName>
    </submittedName>
</protein>
<gene>
    <name evidence="1" type="ORF">CCMP2556_LOCUS16348</name>
</gene>